<evidence type="ECO:0000256" key="5">
    <source>
        <dbReference type="ARBA" id="ARBA00022614"/>
    </source>
</evidence>
<dbReference type="AlphaFoldDB" id="A0AAD6LEU0"/>
<keyword evidence="8" id="KW-0677">Repeat</keyword>
<evidence type="ECO:0000256" key="11">
    <source>
        <dbReference type="ARBA" id="ARBA00023170"/>
    </source>
</evidence>
<dbReference type="PANTHER" id="PTHR48063:SF46">
    <property type="entry name" value="LEUCINE-RICH REPEAT-CONTAINING N-TERMINAL PLANT-TYPE DOMAIN-CONTAINING PROTEIN"/>
    <property type="match status" value="1"/>
</dbReference>
<proteinExistence type="inferred from homology"/>
<keyword evidence="5" id="KW-0433">Leucine-rich repeat</keyword>
<keyword evidence="6 13" id="KW-0812">Transmembrane</keyword>
<evidence type="ECO:0000256" key="9">
    <source>
        <dbReference type="ARBA" id="ARBA00022989"/>
    </source>
</evidence>
<dbReference type="InterPro" id="IPR032675">
    <property type="entry name" value="LRR_dom_sf"/>
</dbReference>
<evidence type="ECO:0000313" key="14">
    <source>
        <dbReference type="EMBL" id="KAJ6959422.1"/>
    </source>
</evidence>
<evidence type="ECO:0000256" key="3">
    <source>
        <dbReference type="ARBA" id="ARBA00009592"/>
    </source>
</evidence>
<feature type="transmembrane region" description="Helical" evidence="13">
    <location>
        <begin position="246"/>
        <end position="272"/>
    </location>
</feature>
<name>A0AAD6LEU0_9ROSI</name>
<evidence type="ECO:0000313" key="15">
    <source>
        <dbReference type="Proteomes" id="UP001164929"/>
    </source>
</evidence>
<keyword evidence="7" id="KW-0732">Signal</keyword>
<dbReference type="PROSITE" id="PS51450">
    <property type="entry name" value="LRR"/>
    <property type="match status" value="1"/>
</dbReference>
<evidence type="ECO:0000256" key="10">
    <source>
        <dbReference type="ARBA" id="ARBA00023136"/>
    </source>
</evidence>
<evidence type="ECO:0000256" key="13">
    <source>
        <dbReference type="SAM" id="Phobius"/>
    </source>
</evidence>
<keyword evidence="15" id="KW-1185">Reference proteome</keyword>
<dbReference type="FunFam" id="3.80.10.10:FF:000213">
    <property type="entry name" value="Tyrosine-sulfated glycopeptide receptor 1"/>
    <property type="match status" value="1"/>
</dbReference>
<dbReference type="Pfam" id="PF00560">
    <property type="entry name" value="LRR_1"/>
    <property type="match status" value="4"/>
</dbReference>
<evidence type="ECO:0000256" key="8">
    <source>
        <dbReference type="ARBA" id="ARBA00022737"/>
    </source>
</evidence>
<keyword evidence="9 13" id="KW-1133">Transmembrane helix</keyword>
<evidence type="ECO:0000256" key="1">
    <source>
        <dbReference type="ARBA" id="ARBA00004236"/>
    </source>
</evidence>
<dbReference type="PRINTS" id="PR00019">
    <property type="entry name" value="LEURICHRPT"/>
</dbReference>
<organism evidence="14 15">
    <name type="scientific">Populus alba x Populus x berolinensis</name>
    <dbReference type="NCBI Taxonomy" id="444605"/>
    <lineage>
        <taxon>Eukaryota</taxon>
        <taxon>Viridiplantae</taxon>
        <taxon>Streptophyta</taxon>
        <taxon>Embryophyta</taxon>
        <taxon>Tracheophyta</taxon>
        <taxon>Spermatophyta</taxon>
        <taxon>Magnoliopsida</taxon>
        <taxon>eudicotyledons</taxon>
        <taxon>Gunneridae</taxon>
        <taxon>Pentapetalae</taxon>
        <taxon>rosids</taxon>
        <taxon>fabids</taxon>
        <taxon>Malpighiales</taxon>
        <taxon>Salicaceae</taxon>
        <taxon>Saliceae</taxon>
        <taxon>Populus</taxon>
    </lineage>
</organism>
<sequence length="287" mass="32265">MPRNMNLHFRNLKTLVIPHCGLRGQFLIWLGSSKMLQLPDISWNQMTGTIPSGFREFKFLFYMDLSRNSFTGEIPVSLTELEGLIKKNVSEERPSLGFPLFKARNMYKQISSFRPTLDLSYNKLSGLIWPSFGNLKELHVLNLKDNHLSGNIPDSLSGMTNLEVLDLSQNELSGEIPDTLEELCFLSNFNVSNNQLHGEVPEKGQFLTFPCTSFIGNPGLTCRVVAFIPPAQTPPPPPPSDKMTIMGWPFVFGVPTGFVIAVGFCFVSGWIFPKPEKRKVRVARIGR</sequence>
<reference evidence="14" key="1">
    <citation type="journal article" date="2023" name="Mol. Ecol. Resour.">
        <title>Chromosome-level genome assembly of a triploid poplar Populus alba 'Berolinensis'.</title>
        <authorList>
            <person name="Chen S."/>
            <person name="Yu Y."/>
            <person name="Wang X."/>
            <person name="Wang S."/>
            <person name="Zhang T."/>
            <person name="Zhou Y."/>
            <person name="He R."/>
            <person name="Meng N."/>
            <person name="Wang Y."/>
            <person name="Liu W."/>
            <person name="Liu Z."/>
            <person name="Liu J."/>
            <person name="Guo Q."/>
            <person name="Huang H."/>
            <person name="Sederoff R.R."/>
            <person name="Wang G."/>
            <person name="Qu G."/>
            <person name="Chen S."/>
        </authorList>
    </citation>
    <scope>NUCLEOTIDE SEQUENCE</scope>
    <source>
        <strain evidence="14">SC-2020</strain>
    </source>
</reference>
<comment type="caution">
    <text evidence="14">The sequence shown here is derived from an EMBL/GenBank/DDBJ whole genome shotgun (WGS) entry which is preliminary data.</text>
</comment>
<keyword evidence="12" id="KW-0325">Glycoprotein</keyword>
<dbReference type="Proteomes" id="UP001164929">
    <property type="component" value="Chromosome 17"/>
</dbReference>
<gene>
    <name evidence="14" type="ORF">NC653_037684</name>
</gene>
<dbReference type="Gene3D" id="3.80.10.10">
    <property type="entry name" value="Ribonuclease Inhibitor"/>
    <property type="match status" value="1"/>
</dbReference>
<evidence type="ECO:0000256" key="7">
    <source>
        <dbReference type="ARBA" id="ARBA00022729"/>
    </source>
</evidence>
<keyword evidence="4" id="KW-1003">Cell membrane</keyword>
<comment type="similarity">
    <text evidence="3">Belongs to the RLP family.</text>
</comment>
<keyword evidence="11 14" id="KW-0675">Receptor</keyword>
<evidence type="ECO:0000256" key="2">
    <source>
        <dbReference type="ARBA" id="ARBA00004479"/>
    </source>
</evidence>
<evidence type="ECO:0000256" key="6">
    <source>
        <dbReference type="ARBA" id="ARBA00022692"/>
    </source>
</evidence>
<dbReference type="EMBL" id="JAQIZT010000017">
    <property type="protein sequence ID" value="KAJ6959422.1"/>
    <property type="molecule type" value="Genomic_DNA"/>
</dbReference>
<dbReference type="GO" id="GO:0005886">
    <property type="term" value="C:plasma membrane"/>
    <property type="evidence" value="ECO:0007669"/>
    <property type="project" value="UniProtKB-SubCell"/>
</dbReference>
<dbReference type="PANTHER" id="PTHR48063">
    <property type="entry name" value="LRR RECEPTOR-LIKE KINASE"/>
    <property type="match status" value="1"/>
</dbReference>
<dbReference type="InterPro" id="IPR001611">
    <property type="entry name" value="Leu-rich_rpt"/>
</dbReference>
<accession>A0AAD6LEU0</accession>
<evidence type="ECO:0000256" key="4">
    <source>
        <dbReference type="ARBA" id="ARBA00022475"/>
    </source>
</evidence>
<comment type="subcellular location">
    <subcellularLocation>
        <location evidence="1">Cell membrane</location>
    </subcellularLocation>
    <subcellularLocation>
        <location evidence="2">Membrane</location>
        <topology evidence="2">Single-pass type I membrane protein</topology>
    </subcellularLocation>
</comment>
<dbReference type="InterPro" id="IPR046956">
    <property type="entry name" value="RLP23-like"/>
</dbReference>
<protein>
    <submittedName>
        <fullName evidence="14">Phytosulfokine receptor 1-like</fullName>
    </submittedName>
</protein>
<keyword evidence="10 13" id="KW-0472">Membrane</keyword>
<dbReference type="SUPFAM" id="SSF52058">
    <property type="entry name" value="L domain-like"/>
    <property type="match status" value="1"/>
</dbReference>
<evidence type="ECO:0000256" key="12">
    <source>
        <dbReference type="ARBA" id="ARBA00023180"/>
    </source>
</evidence>